<evidence type="ECO:0000313" key="2">
    <source>
        <dbReference type="Proteomes" id="UP000321367"/>
    </source>
</evidence>
<dbReference type="AlphaFoldDB" id="A0A5C6ZVT4"/>
<comment type="caution">
    <text evidence="1">The sequence shown here is derived from an EMBL/GenBank/DDBJ whole genome shotgun (WGS) entry which is preliminary data.</text>
</comment>
<reference evidence="1 2" key="1">
    <citation type="submission" date="2019-08" db="EMBL/GenBank/DDBJ databases">
        <title>Genome sequence of Gillisia hiemivivida IC154 (type strain).</title>
        <authorList>
            <person name="Bowman J.P."/>
        </authorList>
    </citation>
    <scope>NUCLEOTIDE SEQUENCE [LARGE SCALE GENOMIC DNA]</scope>
    <source>
        <strain evidence="1 2">IC154</strain>
    </source>
</reference>
<evidence type="ECO:0000313" key="1">
    <source>
        <dbReference type="EMBL" id="TXD94464.1"/>
    </source>
</evidence>
<dbReference type="OrthoDB" id="972683at2"/>
<dbReference type="Proteomes" id="UP000321367">
    <property type="component" value="Unassembled WGS sequence"/>
</dbReference>
<name>A0A5C6ZVT4_9FLAO</name>
<dbReference type="PROSITE" id="PS51257">
    <property type="entry name" value="PROKAR_LIPOPROTEIN"/>
    <property type="match status" value="1"/>
</dbReference>
<accession>A0A5C6ZVT4</accession>
<proteinExistence type="predicted"/>
<sequence>MKKLNYSLSFIAIIAMLFTSCSKEETSSPIDDASTESAVLTFGAMLDNLANRAMEKGHFDQVPDCSAAEPDMAEVTFSYPGSGGDKVVEVGISQDASGYFTEYSELLKIPIVQGTDFTKITLKGFKVFDAGDNLIWIAPVAPGDFSGYVDKPLPFDVDVYAGTKPYIDIEVLCFDRRMVNEYGYVFFDIDQKEIFNFCLFGNFCTPEGRHYVANYTIDVWTYDTSTETRGTRLYTKNEANSTSIATLNNGVYQESPLCVALPDDPDSDDDAYYFEITLLDSPEYDSDRVGTIIRSGVLTEFEAKTLFVGDDKLEYYHFMEGCDDDDTPPVFNDPTSNTTTYYACLRELNNSKVAAVAYVTLDGNTIKTQIAGFGLDNGLHPQHIHGKTDDSFDSTCPDMSADLVINGGNGNGLLEIGEGLSAYGGPQLFLTLAGAGDGTNSNFPVTTTGVLMYERTVTLGASGFPSMADMTPLDKKTIVLHGKDVGSDYIATLPIACGQLELN</sequence>
<dbReference type="EMBL" id="VORY01000004">
    <property type="protein sequence ID" value="TXD94464.1"/>
    <property type="molecule type" value="Genomic_DNA"/>
</dbReference>
<gene>
    <name evidence="1" type="ORF">ES724_05485</name>
</gene>
<dbReference type="RefSeq" id="WP_146930666.1">
    <property type="nucleotide sequence ID" value="NZ_CBCSHZ010000004.1"/>
</dbReference>
<protein>
    <recommendedName>
        <fullName evidence="3">CHRD domain-containing protein</fullName>
    </recommendedName>
</protein>
<evidence type="ECO:0008006" key="3">
    <source>
        <dbReference type="Google" id="ProtNLM"/>
    </source>
</evidence>
<organism evidence="1 2">
    <name type="scientific">Gillisia hiemivivida</name>
    <dbReference type="NCBI Taxonomy" id="291190"/>
    <lineage>
        <taxon>Bacteria</taxon>
        <taxon>Pseudomonadati</taxon>
        <taxon>Bacteroidota</taxon>
        <taxon>Flavobacteriia</taxon>
        <taxon>Flavobacteriales</taxon>
        <taxon>Flavobacteriaceae</taxon>
        <taxon>Gillisia</taxon>
    </lineage>
</organism>
<keyword evidence="2" id="KW-1185">Reference proteome</keyword>